<gene>
    <name evidence="3" type="ORF">C9I47_0538</name>
</gene>
<feature type="signal peptide" evidence="2">
    <location>
        <begin position="1"/>
        <end position="26"/>
    </location>
</feature>
<dbReference type="AlphaFoldDB" id="A0A2U9T1K8"/>
<feature type="chain" id="PRO_5016141215" evidence="2">
    <location>
        <begin position="27"/>
        <end position="227"/>
    </location>
</feature>
<evidence type="ECO:0000313" key="3">
    <source>
        <dbReference type="EMBL" id="AWV06261.1"/>
    </source>
</evidence>
<dbReference type="EMBL" id="CP029843">
    <property type="protein sequence ID" value="AWV06261.1"/>
    <property type="molecule type" value="Genomic_DNA"/>
</dbReference>
<feature type="compositionally biased region" description="Low complexity" evidence="1">
    <location>
        <begin position="25"/>
        <end position="34"/>
    </location>
</feature>
<protein>
    <submittedName>
        <fullName evidence="3">Uncharacterized protein</fullName>
    </submittedName>
</protein>
<evidence type="ECO:0000256" key="1">
    <source>
        <dbReference type="SAM" id="MobiDB-lite"/>
    </source>
</evidence>
<dbReference type="KEGG" id="lmb:C9I47_0538"/>
<evidence type="ECO:0000256" key="2">
    <source>
        <dbReference type="SAM" id="SignalP"/>
    </source>
</evidence>
<feature type="region of interest" description="Disordered" evidence="1">
    <location>
        <begin position="25"/>
        <end position="44"/>
    </location>
</feature>
<accession>A0A2U9T1K8</accession>
<organism evidence="3 4">
    <name type="scientific">Marilutibacter maris</name>
    <dbReference type="NCBI Taxonomy" id="1605891"/>
    <lineage>
        <taxon>Bacteria</taxon>
        <taxon>Pseudomonadati</taxon>
        <taxon>Pseudomonadota</taxon>
        <taxon>Gammaproteobacteria</taxon>
        <taxon>Lysobacterales</taxon>
        <taxon>Lysobacteraceae</taxon>
        <taxon>Marilutibacter</taxon>
    </lineage>
</organism>
<dbReference type="RefSeq" id="WP_111265434.1">
    <property type="nucleotide sequence ID" value="NZ_CP029843.1"/>
</dbReference>
<dbReference type="Proteomes" id="UP000249447">
    <property type="component" value="Chromosome"/>
</dbReference>
<proteinExistence type="predicted"/>
<reference evidence="3 4" key="1">
    <citation type="submission" date="2018-05" db="EMBL/GenBank/DDBJ databases">
        <title>The complete genome of Lysobacter maris HZ9B, a marine bacterium antagonistic against terrestrial plant pathogens.</title>
        <authorList>
            <person name="Zhang X.-Q."/>
        </authorList>
    </citation>
    <scope>NUCLEOTIDE SEQUENCE [LARGE SCALE GENOMIC DNA]</scope>
    <source>
        <strain evidence="3 4">HZ9B</strain>
    </source>
</reference>
<keyword evidence="4" id="KW-1185">Reference proteome</keyword>
<sequence>MRTLLKATLPVLSLLALSLSGPGAMAAPAPSNPGDSAPPQSDRWSEDAHGVLEAFFSRYNVRSRFDGKAERRRDHGIRIVLEDGASALRGVELVAEKDAFVTFEEVVEHQYATFFVLDKFRMQGRSASLEFNLPSNARFGVVNFQKTPDGTWEIADEEIMRSSSGSRAFYGELYEGVACRDDTEMAFRWNAYESSRGQPYSGKCPGEEFPDVDDYRSVRAMRARSGR</sequence>
<name>A0A2U9T1K8_9GAMM</name>
<evidence type="ECO:0000313" key="4">
    <source>
        <dbReference type="Proteomes" id="UP000249447"/>
    </source>
</evidence>
<keyword evidence="2" id="KW-0732">Signal</keyword>